<dbReference type="InterPro" id="IPR007387">
    <property type="entry name" value="TRAP_DctQ"/>
</dbReference>
<name>Q79HN4_WOLSU</name>
<protein>
    <submittedName>
        <fullName evidence="11">SMALL INTEGRAL C4-DICARBOXYLATE MEMBRANE TRANSPORT PROTEIN,PUTATIVE</fullName>
    </submittedName>
</protein>
<comment type="similarity">
    <text evidence="8">Belongs to the TRAP transporter small permease family.</text>
</comment>
<comment type="subcellular location">
    <subcellularLocation>
        <location evidence="1">Cell inner membrane</location>
        <topology evidence="1">Multi-pass membrane protein</topology>
    </subcellularLocation>
</comment>
<keyword evidence="5 9" id="KW-0812">Transmembrane</keyword>
<evidence type="ECO:0000256" key="6">
    <source>
        <dbReference type="ARBA" id="ARBA00022989"/>
    </source>
</evidence>
<dbReference type="GO" id="GO:0015740">
    <property type="term" value="P:C4-dicarboxylate transport"/>
    <property type="evidence" value="ECO:0007669"/>
    <property type="project" value="TreeGrafter"/>
</dbReference>
<evidence type="ECO:0000313" key="12">
    <source>
        <dbReference type="Proteomes" id="UP000000422"/>
    </source>
</evidence>
<dbReference type="eggNOG" id="COG3090">
    <property type="taxonomic scope" value="Bacteria"/>
</dbReference>
<proteinExistence type="inferred from homology"/>
<dbReference type="PANTHER" id="PTHR35011:SF2">
    <property type="entry name" value="2,3-DIKETO-L-GULONATE TRAP TRANSPORTER SMALL PERMEASE PROTEIN YIAM"/>
    <property type="match status" value="1"/>
</dbReference>
<evidence type="ECO:0000256" key="3">
    <source>
        <dbReference type="ARBA" id="ARBA00022475"/>
    </source>
</evidence>
<sequence>MSKFFEILDLGIAAMNKSIAVIGISTGVILAFINVVLRYFFDSGLTWAGETINYLFIWSALFGAAYGFKKGIHIAVTILVERFPPLLAKASLMIASLISLIFLLFIAYFGLHYVLLVKDMGFMSVDLGIPQWIPMVVIPVAFFAASYRVGEKIYEISKQPADTVVKSAGR</sequence>
<keyword evidence="4" id="KW-0997">Cell inner membrane</keyword>
<dbReference type="AlphaFoldDB" id="Q79HN4"/>
<dbReference type="GO" id="GO:0005886">
    <property type="term" value="C:plasma membrane"/>
    <property type="evidence" value="ECO:0007669"/>
    <property type="project" value="UniProtKB-SubCell"/>
</dbReference>
<feature type="transmembrane region" description="Helical" evidence="9">
    <location>
        <begin position="52"/>
        <end position="69"/>
    </location>
</feature>
<keyword evidence="2" id="KW-0813">Transport</keyword>
<evidence type="ECO:0000256" key="8">
    <source>
        <dbReference type="ARBA" id="ARBA00038436"/>
    </source>
</evidence>
<dbReference type="STRING" id="273121.WS1864"/>
<evidence type="ECO:0000256" key="2">
    <source>
        <dbReference type="ARBA" id="ARBA00022448"/>
    </source>
</evidence>
<reference evidence="11 12" key="1">
    <citation type="journal article" date="2003" name="Proc. Natl. Acad. Sci. U.S.A.">
        <title>Complete genome sequence and analysis of Wolinella succinogenes.</title>
        <authorList>
            <person name="Baar C."/>
            <person name="Eppinger M."/>
            <person name="Raddatz G."/>
            <person name="Simon JM."/>
            <person name="Lanz C."/>
            <person name="Klimmek O."/>
            <person name="Nandakumar R."/>
            <person name="Gross R."/>
            <person name="Rosinus A."/>
            <person name="Keller H."/>
            <person name="Jagtap P."/>
            <person name="Linke B."/>
            <person name="Meyer F."/>
            <person name="Lederer H."/>
            <person name="Schuster S.C."/>
        </authorList>
    </citation>
    <scope>NUCLEOTIDE SEQUENCE [LARGE SCALE GENOMIC DNA]</scope>
    <source>
        <strain evidence="12">ATCC 29543 / DSM 1740 / CCUG 13145 / JCM 31913 / LMG 7466 / NCTC 11488 / FDC 602W</strain>
    </source>
</reference>
<keyword evidence="6 9" id="KW-1133">Transmembrane helix</keyword>
<feature type="transmembrane region" description="Helical" evidence="9">
    <location>
        <begin position="90"/>
        <end position="111"/>
    </location>
</feature>
<keyword evidence="7 9" id="KW-0472">Membrane</keyword>
<gene>
    <name evidence="11" type="primary">DCTQ</name>
    <name evidence="11" type="ordered locus">WS1864</name>
</gene>
<evidence type="ECO:0000313" key="11">
    <source>
        <dbReference type="EMBL" id="CAE10874.1"/>
    </source>
</evidence>
<keyword evidence="12" id="KW-1185">Reference proteome</keyword>
<organism evidence="12">
    <name type="scientific">Wolinella succinogenes (strain ATCC 29543 / DSM 1740 / CCUG 13145 / JCM 31913 / LMG 7466 / NCTC 11488 / FDC 602W)</name>
    <name type="common">Vibrio succinogenes</name>
    <dbReference type="NCBI Taxonomy" id="273121"/>
    <lineage>
        <taxon>Bacteria</taxon>
        <taxon>Pseudomonadati</taxon>
        <taxon>Campylobacterota</taxon>
        <taxon>Epsilonproteobacteria</taxon>
        <taxon>Campylobacterales</taxon>
        <taxon>Helicobacteraceae</taxon>
        <taxon>Wolinella</taxon>
    </lineage>
</organism>
<dbReference type="InterPro" id="IPR055348">
    <property type="entry name" value="DctQ"/>
</dbReference>
<evidence type="ECO:0000256" key="9">
    <source>
        <dbReference type="SAM" id="Phobius"/>
    </source>
</evidence>
<dbReference type="Pfam" id="PF04290">
    <property type="entry name" value="DctQ"/>
    <property type="match status" value="1"/>
</dbReference>
<dbReference type="RefSeq" id="WP_011139657.1">
    <property type="nucleotide sequence ID" value="NC_005090.1"/>
</dbReference>
<accession>Q79HN4</accession>
<evidence type="ECO:0000256" key="7">
    <source>
        <dbReference type="ARBA" id="ARBA00023136"/>
    </source>
</evidence>
<feature type="domain" description="Tripartite ATP-independent periplasmic transporters DctQ component" evidence="10">
    <location>
        <begin position="28"/>
        <end position="156"/>
    </location>
</feature>
<feature type="transmembrane region" description="Helical" evidence="9">
    <location>
        <begin position="131"/>
        <end position="150"/>
    </location>
</feature>
<dbReference type="Proteomes" id="UP000000422">
    <property type="component" value="Chromosome"/>
</dbReference>
<dbReference type="PANTHER" id="PTHR35011">
    <property type="entry name" value="2,3-DIKETO-L-GULONATE TRAP TRANSPORTER SMALL PERMEASE PROTEIN YIAM"/>
    <property type="match status" value="1"/>
</dbReference>
<dbReference type="GO" id="GO:0022857">
    <property type="term" value="F:transmembrane transporter activity"/>
    <property type="evidence" value="ECO:0007669"/>
    <property type="project" value="TreeGrafter"/>
</dbReference>
<evidence type="ECO:0000256" key="1">
    <source>
        <dbReference type="ARBA" id="ARBA00004429"/>
    </source>
</evidence>
<evidence type="ECO:0000256" key="4">
    <source>
        <dbReference type="ARBA" id="ARBA00022519"/>
    </source>
</evidence>
<feature type="transmembrane region" description="Helical" evidence="9">
    <location>
        <begin position="20"/>
        <end position="40"/>
    </location>
</feature>
<dbReference type="EMBL" id="BX571662">
    <property type="protein sequence ID" value="CAE10874.1"/>
    <property type="molecule type" value="Genomic_DNA"/>
</dbReference>
<evidence type="ECO:0000256" key="5">
    <source>
        <dbReference type="ARBA" id="ARBA00022692"/>
    </source>
</evidence>
<dbReference type="HOGENOM" id="CLU_086356_3_3_7"/>
<keyword evidence="3" id="KW-1003">Cell membrane</keyword>
<dbReference type="KEGG" id="wsu:WS1864"/>
<evidence type="ECO:0000259" key="10">
    <source>
        <dbReference type="Pfam" id="PF04290"/>
    </source>
</evidence>